<dbReference type="Proteomes" id="UP000664632">
    <property type="component" value="Unassembled WGS sequence"/>
</dbReference>
<comment type="caution">
    <text evidence="6">The sequence shown here is derived from an EMBL/GenBank/DDBJ whole genome shotgun (WGS) entry which is preliminary data.</text>
</comment>
<evidence type="ECO:0000259" key="5">
    <source>
        <dbReference type="Pfam" id="PF01323"/>
    </source>
</evidence>
<protein>
    <submittedName>
        <fullName evidence="6">DsbA family protein</fullName>
    </submittedName>
</protein>
<keyword evidence="1" id="KW-0732">Signal</keyword>
<dbReference type="InterPro" id="IPR036249">
    <property type="entry name" value="Thioredoxin-like_sf"/>
</dbReference>
<keyword evidence="7" id="KW-1185">Reference proteome</keyword>
<keyword evidence="2" id="KW-0560">Oxidoreductase</keyword>
<reference evidence="6 7" key="1">
    <citation type="submission" date="2021-03" db="EMBL/GenBank/DDBJ databases">
        <title>Enterococcal diversity collection.</title>
        <authorList>
            <person name="Gilmore M.S."/>
            <person name="Schwartzman J."/>
            <person name="Van Tyne D."/>
            <person name="Martin M."/>
            <person name="Earl A.M."/>
            <person name="Manson A.L."/>
            <person name="Straub T."/>
            <person name="Salamzade R."/>
            <person name="Saavedra J."/>
            <person name="Lebreton F."/>
            <person name="Prichula J."/>
            <person name="Schaufler K."/>
            <person name="Gaca A."/>
            <person name="Sgardioli B."/>
            <person name="Wagenaar J."/>
            <person name="Strong T."/>
        </authorList>
    </citation>
    <scope>NUCLEOTIDE SEQUENCE [LARGE SCALE GENOMIC DNA]</scope>
    <source>
        <strain evidence="6 7">DIV0869a</strain>
    </source>
</reference>
<evidence type="ECO:0000313" key="7">
    <source>
        <dbReference type="Proteomes" id="UP000664632"/>
    </source>
</evidence>
<name>A0ABS3H1P1_9ENTE</name>
<feature type="domain" description="DSBA-like thioredoxin" evidence="5">
    <location>
        <begin position="3"/>
        <end position="203"/>
    </location>
</feature>
<dbReference type="PANTHER" id="PTHR13887:SF14">
    <property type="entry name" value="DISULFIDE BOND FORMATION PROTEIN D"/>
    <property type="match status" value="1"/>
</dbReference>
<keyword evidence="4" id="KW-0676">Redox-active center</keyword>
<dbReference type="EMBL" id="JAFLWD010000026">
    <property type="protein sequence ID" value="MBO0440916.1"/>
    <property type="molecule type" value="Genomic_DNA"/>
</dbReference>
<sequence>MITIEFFHDVICSFCFPMSYRMRQVQKELPEINIIHRSFALARDEEDHIQMFGSRENAKNEILSHWVHANQNDDLHRFNIEGMKKADFPFPTSMNGLLAAKAAGVVAGETGYWELFDALQEALFVHSQNIDEPSVVESVVKNSSIDFQEWQQAFNNPATLALVEDDFRVANAYQLSGVPALIVNGKYLINGAQPLEQILQALQTIKEKEEPIIEVLENSDSENGSCNMEDGKWVCKD</sequence>
<dbReference type="Gene3D" id="3.40.30.10">
    <property type="entry name" value="Glutaredoxin"/>
    <property type="match status" value="1"/>
</dbReference>
<dbReference type="RefSeq" id="WP_207112942.1">
    <property type="nucleotide sequence ID" value="NZ_JAFLWD010000026.1"/>
</dbReference>
<organism evidence="6 7">
    <name type="scientific">Candidatus Enterococcus ikei</name>
    <dbReference type="NCBI Taxonomy" id="2815326"/>
    <lineage>
        <taxon>Bacteria</taxon>
        <taxon>Bacillati</taxon>
        <taxon>Bacillota</taxon>
        <taxon>Bacilli</taxon>
        <taxon>Lactobacillales</taxon>
        <taxon>Enterococcaceae</taxon>
        <taxon>Enterococcus</taxon>
    </lineage>
</organism>
<keyword evidence="3" id="KW-1015">Disulfide bond</keyword>
<dbReference type="SUPFAM" id="SSF52833">
    <property type="entry name" value="Thioredoxin-like"/>
    <property type="match status" value="1"/>
</dbReference>
<evidence type="ECO:0000313" key="6">
    <source>
        <dbReference type="EMBL" id="MBO0440916.1"/>
    </source>
</evidence>
<dbReference type="Pfam" id="PF01323">
    <property type="entry name" value="DSBA"/>
    <property type="match status" value="1"/>
</dbReference>
<evidence type="ECO:0000256" key="2">
    <source>
        <dbReference type="ARBA" id="ARBA00023002"/>
    </source>
</evidence>
<evidence type="ECO:0000256" key="1">
    <source>
        <dbReference type="ARBA" id="ARBA00022729"/>
    </source>
</evidence>
<evidence type="ECO:0000256" key="3">
    <source>
        <dbReference type="ARBA" id="ARBA00023157"/>
    </source>
</evidence>
<dbReference type="PANTHER" id="PTHR13887">
    <property type="entry name" value="GLUTATHIONE S-TRANSFERASE KAPPA"/>
    <property type="match status" value="1"/>
</dbReference>
<accession>A0ABS3H1P1</accession>
<proteinExistence type="predicted"/>
<evidence type="ECO:0000256" key="4">
    <source>
        <dbReference type="ARBA" id="ARBA00023284"/>
    </source>
</evidence>
<dbReference type="InterPro" id="IPR001853">
    <property type="entry name" value="DSBA-like_thioredoxin_dom"/>
</dbReference>
<gene>
    <name evidence="6" type="ORF">JZO69_11125</name>
</gene>